<dbReference type="HOGENOM" id="CLU_009460_0_0_1"/>
<dbReference type="STRING" id="283909.R7U2R1"/>
<dbReference type="Gene3D" id="3.80.10.10">
    <property type="entry name" value="Ribonuclease Inhibitor"/>
    <property type="match status" value="1"/>
</dbReference>
<dbReference type="SUPFAM" id="SSF52540">
    <property type="entry name" value="P-loop containing nucleoside triphosphate hydrolases"/>
    <property type="match status" value="1"/>
</dbReference>
<dbReference type="OrthoDB" id="120976at2759"/>
<evidence type="ECO:0000259" key="4">
    <source>
        <dbReference type="PROSITE" id="PS50837"/>
    </source>
</evidence>
<dbReference type="GO" id="GO:0005524">
    <property type="term" value="F:ATP binding"/>
    <property type="evidence" value="ECO:0007669"/>
    <property type="project" value="UniProtKB-KW"/>
</dbReference>
<evidence type="ECO:0000313" key="7">
    <source>
        <dbReference type="Proteomes" id="UP000014760"/>
    </source>
</evidence>
<dbReference type="InterPro" id="IPR032675">
    <property type="entry name" value="LRR_dom_sf"/>
</dbReference>
<dbReference type="EMBL" id="KB305814">
    <property type="protein sequence ID" value="ELU00635.1"/>
    <property type="molecule type" value="Genomic_DNA"/>
</dbReference>
<gene>
    <name evidence="5" type="ORF">CAPTEDRAFT_193073</name>
</gene>
<protein>
    <recommendedName>
        <fullName evidence="4">NACHT domain-containing protein</fullName>
    </recommendedName>
</protein>
<evidence type="ECO:0000256" key="3">
    <source>
        <dbReference type="SAM" id="MobiDB-lite"/>
    </source>
</evidence>
<dbReference type="OMA" id="DANNEIC"/>
<keyword evidence="2" id="KW-0067">ATP-binding</keyword>
<accession>R7U2R1</accession>
<evidence type="ECO:0000256" key="1">
    <source>
        <dbReference type="ARBA" id="ARBA00022741"/>
    </source>
</evidence>
<dbReference type="PROSITE" id="PS50837">
    <property type="entry name" value="NACHT"/>
    <property type="match status" value="1"/>
</dbReference>
<feature type="compositionally biased region" description="Basic and acidic residues" evidence="3">
    <location>
        <begin position="1"/>
        <end position="19"/>
    </location>
</feature>
<dbReference type="PANTHER" id="PTHR46844">
    <property type="entry name" value="SLR5058 PROTEIN"/>
    <property type="match status" value="1"/>
</dbReference>
<feature type="domain" description="NACHT" evidence="4">
    <location>
        <begin position="31"/>
        <end position="155"/>
    </location>
</feature>
<reference evidence="6" key="3">
    <citation type="submission" date="2015-06" db="UniProtKB">
        <authorList>
            <consortium name="EnsemblMetazoa"/>
        </authorList>
    </citation>
    <scope>IDENTIFICATION</scope>
</reference>
<dbReference type="PANTHER" id="PTHR46844:SF1">
    <property type="entry name" value="SLR5058 PROTEIN"/>
    <property type="match status" value="1"/>
</dbReference>
<evidence type="ECO:0000313" key="6">
    <source>
        <dbReference type="EnsemblMetazoa" id="CapteP193073"/>
    </source>
</evidence>
<organism evidence="5">
    <name type="scientific">Capitella teleta</name>
    <name type="common">Polychaete worm</name>
    <dbReference type="NCBI Taxonomy" id="283909"/>
    <lineage>
        <taxon>Eukaryota</taxon>
        <taxon>Metazoa</taxon>
        <taxon>Spiralia</taxon>
        <taxon>Lophotrochozoa</taxon>
        <taxon>Annelida</taxon>
        <taxon>Polychaeta</taxon>
        <taxon>Sedentaria</taxon>
        <taxon>Scolecida</taxon>
        <taxon>Capitellidae</taxon>
        <taxon>Capitella</taxon>
    </lineage>
</organism>
<keyword evidence="1" id="KW-0547">Nucleotide-binding</keyword>
<dbReference type="Pfam" id="PF05729">
    <property type="entry name" value="NACHT"/>
    <property type="match status" value="1"/>
</dbReference>
<dbReference type="AlphaFoldDB" id="R7U2R1"/>
<evidence type="ECO:0000256" key="2">
    <source>
        <dbReference type="ARBA" id="ARBA00022840"/>
    </source>
</evidence>
<dbReference type="Gene3D" id="3.40.50.300">
    <property type="entry name" value="P-loop containing nucleotide triphosphate hydrolases"/>
    <property type="match status" value="1"/>
</dbReference>
<reference evidence="7" key="1">
    <citation type="submission" date="2012-12" db="EMBL/GenBank/DDBJ databases">
        <authorList>
            <person name="Hellsten U."/>
            <person name="Grimwood J."/>
            <person name="Chapman J.A."/>
            <person name="Shapiro H."/>
            <person name="Aerts A."/>
            <person name="Otillar R.P."/>
            <person name="Terry A.Y."/>
            <person name="Boore J.L."/>
            <person name="Simakov O."/>
            <person name="Marletaz F."/>
            <person name="Cho S.-J."/>
            <person name="Edsinger-Gonzales E."/>
            <person name="Havlak P."/>
            <person name="Kuo D.-H."/>
            <person name="Larsson T."/>
            <person name="Lv J."/>
            <person name="Arendt D."/>
            <person name="Savage R."/>
            <person name="Osoegawa K."/>
            <person name="de Jong P."/>
            <person name="Lindberg D.R."/>
            <person name="Seaver E.C."/>
            <person name="Weisblat D.A."/>
            <person name="Putnam N.H."/>
            <person name="Grigoriev I.V."/>
            <person name="Rokhsar D.S."/>
        </authorList>
    </citation>
    <scope>NUCLEOTIDE SEQUENCE</scope>
    <source>
        <strain evidence="7">I ESC-2004</strain>
    </source>
</reference>
<dbReference type="Proteomes" id="UP000014760">
    <property type="component" value="Unassembled WGS sequence"/>
</dbReference>
<dbReference type="SUPFAM" id="SSF52047">
    <property type="entry name" value="RNI-like"/>
    <property type="match status" value="1"/>
</dbReference>
<proteinExistence type="predicted"/>
<dbReference type="EnsemblMetazoa" id="CapteT193073">
    <property type="protein sequence ID" value="CapteP193073"/>
    <property type="gene ID" value="CapteG193073"/>
</dbReference>
<dbReference type="InterPro" id="IPR027417">
    <property type="entry name" value="P-loop_NTPase"/>
</dbReference>
<dbReference type="InterPro" id="IPR007111">
    <property type="entry name" value="NACHT_NTPase"/>
</dbReference>
<keyword evidence="7" id="KW-1185">Reference proteome</keyword>
<name>R7U2R1_CAPTE</name>
<reference evidence="5 7" key="2">
    <citation type="journal article" date="2013" name="Nature">
        <title>Insights into bilaterian evolution from three spiralian genomes.</title>
        <authorList>
            <person name="Simakov O."/>
            <person name="Marletaz F."/>
            <person name="Cho S.J."/>
            <person name="Edsinger-Gonzales E."/>
            <person name="Havlak P."/>
            <person name="Hellsten U."/>
            <person name="Kuo D.H."/>
            <person name="Larsson T."/>
            <person name="Lv J."/>
            <person name="Arendt D."/>
            <person name="Savage R."/>
            <person name="Osoegawa K."/>
            <person name="de Jong P."/>
            <person name="Grimwood J."/>
            <person name="Chapman J.A."/>
            <person name="Shapiro H."/>
            <person name="Aerts A."/>
            <person name="Otillar R.P."/>
            <person name="Terry A.Y."/>
            <person name="Boore J.L."/>
            <person name="Grigoriev I.V."/>
            <person name="Lindberg D.R."/>
            <person name="Seaver E.C."/>
            <person name="Weisblat D.A."/>
            <person name="Putnam N.H."/>
            <person name="Rokhsar D.S."/>
        </authorList>
    </citation>
    <scope>NUCLEOTIDE SEQUENCE</scope>
    <source>
        <strain evidence="5 7">I ESC-2004</strain>
    </source>
</reference>
<dbReference type="EMBL" id="AMQN01026007">
    <property type="status" value="NOT_ANNOTATED_CDS"/>
    <property type="molecule type" value="Genomic_DNA"/>
</dbReference>
<feature type="non-terminal residue" evidence="5">
    <location>
        <position position="1"/>
    </location>
</feature>
<sequence>EKKEIHQDELFAPHQEEKSSSAMRLKPCNPKRILVEGDPGMGKTTLCQNLAFRWGHEECTGECKCAPCVHSWTLVVYLTAANLKGFTDIHTAIRDHLLRESSIEEVKAALKSSQSNTLFIIDSYDEGCTENVLLRDLIEGRVYANATLLLTSRPNYLQDLKKEFHSKLSTNGFNREQKRLYVERFAKSKKENESKFKGLLNLINDDELDDDSWDDDDEELHRQHIRSLCSNPLHLAIICLLICSDGLPNITNRTELYKSITKFLVKKASERMHRPLEKIEADIIRSICRLSFEAYKRNEVSLSKVDLEKVDVKADDVLQSGFLTKKVKVSLLDDPVERFSFSHKTFLEYLAAKHLAQTPDDLKDCLQTITGLEWNNKHNSFQSFFMDLLHGDSFVEASLVIMERFTFSLETNVFHNFPASCLLLELLRHLQAKTIILSAEMEDEFKEKCLSIIDRTHGYSFHDDYDYIIITFATISQNAKPRDISMNLDTEAKHVVGYLRNLEKCPRINLMIECADESVANESSVADAMQRGLQGSFFNYAANQLSSNIPLASYKEDPTDFLRIALEQGLGNDIQDMEYEGGPGLQSFMRAALNKPLKMLKMYLGEFDSVYLEMLPKLLSNPQLKILHFSDIMSYYLNHLLPLLSRLDALDELYLHIDYMSNMESQDIQYYEQILKMNKMQKLTIGRLNGDYRVYYHVEISDELKSVLQRTIPTMTALKEIELCVDESFDFWSSAEDHLQLESFTLHWMSLKSDSFDNLRELIEKWTNLRSLHIEIIQNRVHLLKMFAAIAKCQMLNALGIHEPGIGDDVIDPLLEMLKSLKQLESLKLWDNNLSADGKQKIKDLAQQREKLLSVDL</sequence>
<evidence type="ECO:0000313" key="5">
    <source>
        <dbReference type="EMBL" id="ELU00635.1"/>
    </source>
</evidence>
<feature type="region of interest" description="Disordered" evidence="3">
    <location>
        <begin position="1"/>
        <end position="22"/>
    </location>
</feature>